<keyword evidence="2" id="KW-0732">Signal</keyword>
<dbReference type="AlphaFoldDB" id="A0A3R9DPX6"/>
<proteinExistence type="predicted"/>
<name>A0A3R9DPX6_9PSEU</name>
<evidence type="ECO:0000256" key="2">
    <source>
        <dbReference type="SAM" id="SignalP"/>
    </source>
</evidence>
<dbReference type="EMBL" id="RSEC01000063">
    <property type="protein sequence ID" value="RSD08053.1"/>
    <property type="molecule type" value="Genomic_DNA"/>
</dbReference>
<dbReference type="RefSeq" id="WP_125316316.1">
    <property type="nucleotide sequence ID" value="NZ_RSEC01000063.1"/>
</dbReference>
<dbReference type="Pfam" id="PF12079">
    <property type="entry name" value="DUF3558"/>
    <property type="match status" value="1"/>
</dbReference>
<dbReference type="OrthoDB" id="3637277at2"/>
<evidence type="ECO:0000256" key="1">
    <source>
        <dbReference type="SAM" id="MobiDB-lite"/>
    </source>
</evidence>
<organism evidence="3 4">
    <name type="scientific">Amycolatopsis eburnea</name>
    <dbReference type="NCBI Taxonomy" id="2267691"/>
    <lineage>
        <taxon>Bacteria</taxon>
        <taxon>Bacillati</taxon>
        <taxon>Actinomycetota</taxon>
        <taxon>Actinomycetes</taxon>
        <taxon>Pseudonocardiales</taxon>
        <taxon>Pseudonocardiaceae</taxon>
        <taxon>Amycolatopsis</taxon>
    </lineage>
</organism>
<accession>A0A3R9DPX6</accession>
<keyword evidence="4" id="KW-1185">Reference proteome</keyword>
<dbReference type="InterPro" id="IPR024520">
    <property type="entry name" value="DUF3558"/>
</dbReference>
<comment type="caution">
    <text evidence="3">The sequence shown here is derived from an EMBL/GenBank/DDBJ whole genome shotgun (WGS) entry which is preliminary data.</text>
</comment>
<feature type="region of interest" description="Disordered" evidence="1">
    <location>
        <begin position="27"/>
        <end position="49"/>
    </location>
</feature>
<sequence>MSVRVIARAAAGAVAASLLLAGCSPEKTGTATPAPSETASSSASANPDVPKVASPLDVSKYVSKPCDIVPSSVLSSLRFTDPGDVQAQDNGLGASGPGCSWRISGEGVSMQVIIGTGNRDNGLGGLAGLYGAHDSGQFPFLEPAPEVQGYPAIYVDKRDRRPIGNCVLDVGVADDLAINVYAGGYEGADDSCAAAQQVAGAIITTLKGA</sequence>
<dbReference type="PROSITE" id="PS51257">
    <property type="entry name" value="PROKAR_LIPOPROTEIN"/>
    <property type="match status" value="1"/>
</dbReference>
<dbReference type="Proteomes" id="UP000267081">
    <property type="component" value="Unassembled WGS sequence"/>
</dbReference>
<feature type="compositionally biased region" description="Low complexity" evidence="1">
    <location>
        <begin position="30"/>
        <end position="47"/>
    </location>
</feature>
<reference evidence="3 4" key="1">
    <citation type="submission" date="2018-12" db="EMBL/GenBank/DDBJ databases">
        <title>Amycolatopsis eburnea sp. nov. actinomycete associate with arbuscular mycorrhiza fungal spore.</title>
        <authorList>
            <person name="Lumyong S."/>
            <person name="Chaiya L."/>
        </authorList>
    </citation>
    <scope>NUCLEOTIDE SEQUENCE [LARGE SCALE GENOMIC DNA]</scope>
    <source>
        <strain evidence="3 4">GLM-1</strain>
    </source>
</reference>
<feature type="chain" id="PRO_5038334834" evidence="2">
    <location>
        <begin position="22"/>
        <end position="209"/>
    </location>
</feature>
<gene>
    <name evidence="3" type="ORF">EIY87_45615</name>
</gene>
<evidence type="ECO:0000313" key="3">
    <source>
        <dbReference type="EMBL" id="RSD08053.1"/>
    </source>
</evidence>
<evidence type="ECO:0000313" key="4">
    <source>
        <dbReference type="Proteomes" id="UP000267081"/>
    </source>
</evidence>
<protein>
    <submittedName>
        <fullName evidence="3">DUF3558 domain-containing protein</fullName>
    </submittedName>
</protein>
<feature type="signal peptide" evidence="2">
    <location>
        <begin position="1"/>
        <end position="21"/>
    </location>
</feature>